<organism evidence="1 2">
    <name type="scientific">Heterorhabditis bacteriophora</name>
    <name type="common">Entomopathogenic nematode worm</name>
    <dbReference type="NCBI Taxonomy" id="37862"/>
    <lineage>
        <taxon>Eukaryota</taxon>
        <taxon>Metazoa</taxon>
        <taxon>Ecdysozoa</taxon>
        <taxon>Nematoda</taxon>
        <taxon>Chromadorea</taxon>
        <taxon>Rhabditida</taxon>
        <taxon>Rhabditina</taxon>
        <taxon>Rhabditomorpha</taxon>
        <taxon>Strongyloidea</taxon>
        <taxon>Heterorhabditidae</taxon>
        <taxon>Heterorhabditis</taxon>
    </lineage>
</organism>
<keyword evidence="1" id="KW-1185">Reference proteome</keyword>
<name>A0A1I7X190_HETBA</name>
<dbReference type="AlphaFoldDB" id="A0A1I7X190"/>
<evidence type="ECO:0000313" key="1">
    <source>
        <dbReference type="Proteomes" id="UP000095283"/>
    </source>
</evidence>
<proteinExistence type="predicted"/>
<protein>
    <submittedName>
        <fullName evidence="2">Rhoptry neck protein 2</fullName>
    </submittedName>
</protein>
<dbReference type="WBParaSite" id="Hba_11215">
    <property type="protein sequence ID" value="Hba_11215"/>
    <property type="gene ID" value="Hba_11215"/>
</dbReference>
<reference evidence="2" key="1">
    <citation type="submission" date="2016-11" db="UniProtKB">
        <authorList>
            <consortium name="WormBaseParasite"/>
        </authorList>
    </citation>
    <scope>IDENTIFICATION</scope>
</reference>
<accession>A0A1I7X190</accession>
<sequence>MTLPILAKKVKKLASFQLFNLKLLLNGESNGPFFVSSDCPDNTRVFTEKSTSSRLESELDFYAIADISLFFSKDDRNHRVAYNQGLMPTRFPVVAKITAKEKNEKAIMEKVDHCAYRPLPDSQTLTNNMYLGAITKSGGKTDRNTFGRYGNADSLKGKATLDRAGFGHSYGGRNSYWSGLPEENIGGQGTSGDSQGYFYSGKQDYNQDNGYWLSHLDGKYSNTAYGSSPTTLNEDYSIKPSGKYLGPIDSNKYYGYKIISKSIPGYGNFQGFGITDHNGLRNGGGSSYSNKEIQNGYGTSDSYLTQGQGILQSQHKGDEFSSIYDRKVYANSKVGTFESSLLDPEFHGNSGVYYGTRETYNAGLSPGKYGTHETFSHTPQGYQNEGYNEDEPSGSIYGRNHEIFSTNQNHPTKYGAQIVKNAYPEHGSIANIGGELGVDQQNIVHTSLNLEQD</sequence>
<evidence type="ECO:0000313" key="2">
    <source>
        <dbReference type="WBParaSite" id="Hba_11215"/>
    </source>
</evidence>
<dbReference type="Proteomes" id="UP000095283">
    <property type="component" value="Unplaced"/>
</dbReference>